<dbReference type="Proteomes" id="UP000677228">
    <property type="component" value="Unassembled WGS sequence"/>
</dbReference>
<gene>
    <name evidence="2" type="ORF">OVA965_LOCUS39579</name>
    <name evidence="3" type="ORF">TMI583_LOCUS40906</name>
</gene>
<protein>
    <recommendedName>
        <fullName evidence="1">L,D-TPase catalytic domain-containing protein</fullName>
    </recommendedName>
</protein>
<dbReference type="PANTHER" id="PTHR38589">
    <property type="entry name" value="BLR0621 PROTEIN"/>
    <property type="match status" value="1"/>
</dbReference>
<evidence type="ECO:0000313" key="4">
    <source>
        <dbReference type="Proteomes" id="UP000677228"/>
    </source>
</evidence>
<dbReference type="InterPro" id="IPR005490">
    <property type="entry name" value="LD_TPept_cat_dom"/>
</dbReference>
<dbReference type="GO" id="GO:0016740">
    <property type="term" value="F:transferase activity"/>
    <property type="evidence" value="ECO:0007669"/>
    <property type="project" value="InterPro"/>
</dbReference>
<name>A0A8S2FUA3_9BILA</name>
<reference evidence="2" key="1">
    <citation type="submission" date="2021-02" db="EMBL/GenBank/DDBJ databases">
        <authorList>
            <person name="Nowell W R."/>
        </authorList>
    </citation>
    <scope>NUCLEOTIDE SEQUENCE</scope>
</reference>
<organism evidence="2 4">
    <name type="scientific">Didymodactylos carnosus</name>
    <dbReference type="NCBI Taxonomy" id="1234261"/>
    <lineage>
        <taxon>Eukaryota</taxon>
        <taxon>Metazoa</taxon>
        <taxon>Spiralia</taxon>
        <taxon>Gnathifera</taxon>
        <taxon>Rotifera</taxon>
        <taxon>Eurotatoria</taxon>
        <taxon>Bdelloidea</taxon>
        <taxon>Philodinida</taxon>
        <taxon>Philodinidae</taxon>
        <taxon>Didymodactylos</taxon>
    </lineage>
</organism>
<evidence type="ECO:0000313" key="2">
    <source>
        <dbReference type="EMBL" id="CAF1556526.1"/>
    </source>
</evidence>
<dbReference type="Pfam" id="PF03734">
    <property type="entry name" value="YkuD"/>
    <property type="match status" value="1"/>
</dbReference>
<dbReference type="AlphaFoldDB" id="A0A8S2FUA3"/>
<evidence type="ECO:0000313" key="3">
    <source>
        <dbReference type="EMBL" id="CAF4347584.1"/>
    </source>
</evidence>
<dbReference type="PANTHER" id="PTHR38589:SF1">
    <property type="entry name" value="BLR0621 PROTEIN"/>
    <property type="match status" value="1"/>
</dbReference>
<dbReference type="EMBL" id="CAJNOK010041223">
    <property type="protein sequence ID" value="CAF1556526.1"/>
    <property type="molecule type" value="Genomic_DNA"/>
</dbReference>
<proteinExistence type="predicted"/>
<feature type="domain" description="L,D-TPase catalytic" evidence="1">
    <location>
        <begin position="49"/>
        <end position="205"/>
    </location>
</feature>
<accession>A0A8S2FUA3</accession>
<evidence type="ECO:0000259" key="1">
    <source>
        <dbReference type="Pfam" id="PF03734"/>
    </source>
</evidence>
<comment type="caution">
    <text evidence="2">The sequence shown here is derived from an EMBL/GenBank/DDBJ whole genome shotgun (WGS) entry which is preliminary data.</text>
</comment>
<sequence length="226" mass="25667">MQKIGLDKDIGTKQLVVVTTNNWTNVQGKMNVFEFIDNSWEPVMENISVTVGRNGLAWGKGLHSDRWNIGEMKREGDGKSPAGIFKLGDLFGYEDLTFTQMNYVKVIKSILCIDDKNSPHYNQIVDMTKIAKDWNSAEEMCRGDELYKYGIFVDYNTDPIVPGAGSCIFMHIRAANNEPTDGCTAMDKENILQLIHFLNKSMHPVLVQMPENEYQQFKNAYNLPSI</sequence>
<dbReference type="EMBL" id="CAJOBA010063775">
    <property type="protein sequence ID" value="CAF4347584.1"/>
    <property type="molecule type" value="Genomic_DNA"/>
</dbReference>
<dbReference type="Proteomes" id="UP000682733">
    <property type="component" value="Unassembled WGS sequence"/>
</dbReference>